<feature type="compositionally biased region" description="Basic and acidic residues" evidence="1">
    <location>
        <begin position="22"/>
        <end position="34"/>
    </location>
</feature>
<gene>
    <name evidence="3" type="ORF">IEZ25_07110</name>
</gene>
<dbReference type="RefSeq" id="WP_191198687.1">
    <property type="nucleotide sequence ID" value="NZ_BAAAPA010000003.1"/>
</dbReference>
<evidence type="ECO:0000256" key="2">
    <source>
        <dbReference type="SAM" id="Phobius"/>
    </source>
</evidence>
<dbReference type="Proteomes" id="UP000649289">
    <property type="component" value="Unassembled WGS sequence"/>
</dbReference>
<evidence type="ECO:0000313" key="3">
    <source>
        <dbReference type="EMBL" id="MBD3914381.1"/>
    </source>
</evidence>
<name>A0ABR8ME45_9ACTN</name>
<reference evidence="3 4" key="1">
    <citation type="submission" date="2020-09" db="EMBL/GenBank/DDBJ databases">
        <title>novel species in genus Nocardioides.</title>
        <authorList>
            <person name="Zhang G."/>
        </authorList>
    </citation>
    <scope>NUCLEOTIDE SEQUENCE [LARGE SCALE GENOMIC DNA]</scope>
    <source>
        <strain evidence="3 4">19197</strain>
    </source>
</reference>
<evidence type="ECO:0000313" key="4">
    <source>
        <dbReference type="Proteomes" id="UP000649289"/>
    </source>
</evidence>
<accession>A0ABR8ME45</accession>
<evidence type="ECO:0000256" key="1">
    <source>
        <dbReference type="SAM" id="MobiDB-lite"/>
    </source>
</evidence>
<dbReference type="EMBL" id="JACXYY010000002">
    <property type="protein sequence ID" value="MBD3914381.1"/>
    <property type="molecule type" value="Genomic_DNA"/>
</dbReference>
<protein>
    <submittedName>
        <fullName evidence="3">Uncharacterized protein</fullName>
    </submittedName>
</protein>
<keyword evidence="2" id="KW-0472">Membrane</keyword>
<sequence>MRSRHPARLDRGGSSADDELGDDIRHGDETREHPTTNQPLNAPRKRPTWKPLILLVLFVAALVLFYLFGLTVLVPSD</sequence>
<feature type="transmembrane region" description="Helical" evidence="2">
    <location>
        <begin position="52"/>
        <end position="74"/>
    </location>
</feature>
<organism evidence="3 4">
    <name type="scientific">Nocardioides hwasunensis</name>
    <dbReference type="NCBI Taxonomy" id="397258"/>
    <lineage>
        <taxon>Bacteria</taxon>
        <taxon>Bacillati</taxon>
        <taxon>Actinomycetota</taxon>
        <taxon>Actinomycetes</taxon>
        <taxon>Propionibacteriales</taxon>
        <taxon>Nocardioidaceae</taxon>
        <taxon>Nocardioides</taxon>
    </lineage>
</organism>
<keyword evidence="2" id="KW-1133">Transmembrane helix</keyword>
<feature type="region of interest" description="Disordered" evidence="1">
    <location>
        <begin position="1"/>
        <end position="45"/>
    </location>
</feature>
<comment type="caution">
    <text evidence="3">The sequence shown here is derived from an EMBL/GenBank/DDBJ whole genome shotgun (WGS) entry which is preliminary data.</text>
</comment>
<keyword evidence="4" id="KW-1185">Reference proteome</keyword>
<keyword evidence="2" id="KW-0812">Transmembrane</keyword>
<proteinExistence type="predicted"/>